<proteinExistence type="predicted"/>
<evidence type="ECO:0000313" key="1">
    <source>
        <dbReference type="EMBL" id="QJA59561.1"/>
    </source>
</evidence>
<dbReference type="EMBL" id="MT141375">
    <property type="protein sequence ID" value="QJA59561.1"/>
    <property type="molecule type" value="Genomic_DNA"/>
</dbReference>
<gene>
    <name evidence="1" type="ORF">MM415B01265_0006</name>
</gene>
<accession>A0A6M3IQM8</accession>
<dbReference type="AlphaFoldDB" id="A0A6M3IQM8"/>
<protein>
    <submittedName>
        <fullName evidence="1">Putative head morphogenesis protein</fullName>
    </submittedName>
</protein>
<sequence length="341" mass="37652">MAIVSRETSKRAVRWPTIRRSHMCQGGNLLLNRVLRRDPTFTMGISRSMGADAVRRLRQLKRDMRESIIDRDCFGIQPGALIPITNAPSNVREFAFTTAAKKLEGFMAWLERQEQLGILQLTDIMGTGRSGLSEVFRARMVGQIGQQVPWTNTYIHSAYAKGVTRSRAELAKAGYDVTLTDEIVGGLGPYLSGPIHAERLALLYTRTYEELKSVTAVMNSAIQRQIAQGLSTGLARGIAEGKNPSVIARELFNNTAQHIDKIGMVRCKMIARTEVIRAHHIANMSEYERAGVDGVDVEIEALTADVATVLGNPVCGECQLIKDNGPYPLTEAYDLFPAHPN</sequence>
<organism evidence="1">
    <name type="scientific">viral metagenome</name>
    <dbReference type="NCBI Taxonomy" id="1070528"/>
    <lineage>
        <taxon>unclassified sequences</taxon>
        <taxon>metagenomes</taxon>
        <taxon>organismal metagenomes</taxon>
    </lineage>
</organism>
<name>A0A6M3IQM8_9ZZZZ</name>
<reference evidence="1" key="1">
    <citation type="submission" date="2020-03" db="EMBL/GenBank/DDBJ databases">
        <title>The deep terrestrial virosphere.</title>
        <authorList>
            <person name="Holmfeldt K."/>
            <person name="Nilsson E."/>
            <person name="Simone D."/>
            <person name="Lopez-Fernandez M."/>
            <person name="Wu X."/>
            <person name="de Brujin I."/>
            <person name="Lundin D."/>
            <person name="Andersson A."/>
            <person name="Bertilsson S."/>
            <person name="Dopson M."/>
        </authorList>
    </citation>
    <scope>NUCLEOTIDE SEQUENCE</scope>
    <source>
        <strain evidence="1">MM415B01265</strain>
    </source>
</reference>